<accession>F3NQ28</accession>
<organism evidence="1 2">
    <name type="scientific">Streptomyces griseoaurantiacus M045</name>
    <dbReference type="NCBI Taxonomy" id="996637"/>
    <lineage>
        <taxon>Bacteria</taxon>
        <taxon>Bacillati</taxon>
        <taxon>Actinomycetota</taxon>
        <taxon>Actinomycetes</taxon>
        <taxon>Kitasatosporales</taxon>
        <taxon>Streptomycetaceae</taxon>
        <taxon>Streptomyces</taxon>
        <taxon>Streptomyces aurantiacus group</taxon>
    </lineage>
</organism>
<name>F3NQ28_9ACTN</name>
<protein>
    <submittedName>
        <fullName evidence="1">Uncharacterized protein</fullName>
    </submittedName>
</protein>
<reference evidence="1 2" key="1">
    <citation type="journal article" date="2011" name="J. Bacteriol.">
        <title>Draft genome sequence of the marine bacterium Streptomyces griseoaurantiacus M045, which produces novel manumycin-type antibiotics with a pABA core component.</title>
        <authorList>
            <person name="Li F."/>
            <person name="Jiang P."/>
            <person name="Zheng H."/>
            <person name="Wang S."/>
            <person name="Zhao G."/>
            <person name="Qin S."/>
            <person name="Liu Z."/>
        </authorList>
    </citation>
    <scope>NUCLEOTIDE SEQUENCE [LARGE SCALE GENOMIC DNA]</scope>
    <source>
        <strain evidence="1 2">M045</strain>
    </source>
</reference>
<sequence length="41" mass="4586">MAFLLVLPRASSASSDFSDLLVRSDESREFDAWDVFDMATS</sequence>
<keyword evidence="2" id="KW-1185">Reference proteome</keyword>
<dbReference type="AlphaFoldDB" id="F3NQ28"/>
<evidence type="ECO:0000313" key="1">
    <source>
        <dbReference type="EMBL" id="EGG44288.1"/>
    </source>
</evidence>
<gene>
    <name evidence="1" type="ORF">SGM_5103</name>
</gene>
<proteinExistence type="predicted"/>
<evidence type="ECO:0000313" key="2">
    <source>
        <dbReference type="Proteomes" id="UP000003022"/>
    </source>
</evidence>
<comment type="caution">
    <text evidence="1">The sequence shown here is derived from an EMBL/GenBank/DDBJ whole genome shotgun (WGS) entry which is preliminary data.</text>
</comment>
<dbReference type="EMBL" id="AEYX01000043">
    <property type="protein sequence ID" value="EGG44288.1"/>
    <property type="molecule type" value="Genomic_DNA"/>
</dbReference>
<dbReference type="Proteomes" id="UP000003022">
    <property type="component" value="Unassembled WGS sequence"/>
</dbReference>